<protein>
    <recommendedName>
        <fullName evidence="3">Zeta toxin domain-containing protein</fullName>
    </recommendedName>
</protein>
<dbReference type="AlphaFoldDB" id="A0A4P7NHG4"/>
<reference evidence="4 5" key="1">
    <citation type="journal article" date="2019" name="Mol. Biol. Evol.">
        <title>Blast fungal genomes show frequent chromosomal changes, gene gains and losses, and effector gene turnover.</title>
        <authorList>
            <person name="Gomez Luciano L.B."/>
            <person name="Jason Tsai I."/>
            <person name="Chuma I."/>
            <person name="Tosa Y."/>
            <person name="Chen Y.H."/>
            <person name="Li J.Y."/>
            <person name="Li M.Y."/>
            <person name="Jade Lu M.Y."/>
            <person name="Nakayashiki H."/>
            <person name="Li W.H."/>
        </authorList>
    </citation>
    <scope>NUCLEOTIDE SEQUENCE [LARGE SCALE GENOMIC DNA]</scope>
    <source>
        <strain evidence="4">MZ5-1-6</strain>
    </source>
</reference>
<sequence>MADGKGALAKYVLTDAESETIFAEQIMPAELSHALDSGEFPGSDSSSKVAVLLVGQTGAGKTRTAPLLHQAMTARNPSHRGPAHLIADTYKTYHPAYTDLMRQSPALASPATGPDARRWLAMACSRVAAAGADCLVESACRHPADFQDLVRIFQAAEYAVHVALLAVPEALSRLGILVRFHRGLPEARSRGLPLRLTPRPVHDATYAGLLIAATWLDREGRAAADRVVVLRRGDWVAYKRDAGDHGDDHGVASALLLERRRPLGEQEKARAIEDVKTLEELSLGLGQDRGKEKQALEMELRDIKQLLLGLDPDSNATQADTPDFPELLPLNHARFIISRGING</sequence>
<evidence type="ECO:0000256" key="2">
    <source>
        <dbReference type="ARBA" id="ARBA00022840"/>
    </source>
</evidence>
<dbReference type="Gene3D" id="3.40.50.300">
    <property type="entry name" value="P-loop containing nucleotide triphosphate hydrolases"/>
    <property type="match status" value="1"/>
</dbReference>
<evidence type="ECO:0000313" key="4">
    <source>
        <dbReference type="EMBL" id="QBZ61424.1"/>
    </source>
</evidence>
<dbReference type="GO" id="GO:0005524">
    <property type="term" value="F:ATP binding"/>
    <property type="evidence" value="ECO:0007669"/>
    <property type="project" value="UniProtKB-KW"/>
</dbReference>
<dbReference type="InterPro" id="IPR010488">
    <property type="entry name" value="Zeta_toxin_domain"/>
</dbReference>
<evidence type="ECO:0000256" key="1">
    <source>
        <dbReference type="ARBA" id="ARBA00022741"/>
    </source>
</evidence>
<dbReference type="InterPro" id="IPR027417">
    <property type="entry name" value="P-loop_NTPase"/>
</dbReference>
<gene>
    <name evidence="4" type="ORF">PoMZ_08373</name>
</gene>
<dbReference type="Pfam" id="PF06414">
    <property type="entry name" value="Zeta_toxin"/>
    <property type="match status" value="1"/>
</dbReference>
<keyword evidence="1" id="KW-0547">Nucleotide-binding</keyword>
<dbReference type="SUPFAM" id="SSF52540">
    <property type="entry name" value="P-loop containing nucleoside triphosphate hydrolases"/>
    <property type="match status" value="1"/>
</dbReference>
<feature type="domain" description="Zeta toxin" evidence="3">
    <location>
        <begin position="44"/>
        <end position="240"/>
    </location>
</feature>
<dbReference type="EMBL" id="CP034207">
    <property type="protein sequence ID" value="QBZ61424.1"/>
    <property type="molecule type" value="Genomic_DNA"/>
</dbReference>
<evidence type="ECO:0000259" key="3">
    <source>
        <dbReference type="Pfam" id="PF06414"/>
    </source>
</evidence>
<keyword evidence="2" id="KW-0067">ATP-binding</keyword>
<accession>A0A4P7NHG4</accession>
<dbReference type="GO" id="GO:0016301">
    <property type="term" value="F:kinase activity"/>
    <property type="evidence" value="ECO:0007669"/>
    <property type="project" value="InterPro"/>
</dbReference>
<evidence type="ECO:0000313" key="5">
    <source>
        <dbReference type="Proteomes" id="UP000294847"/>
    </source>
</evidence>
<proteinExistence type="predicted"/>
<name>A0A4P7NHG4_PYROR</name>
<dbReference type="Proteomes" id="UP000294847">
    <property type="component" value="Chromosome 4"/>
</dbReference>
<organism evidence="4 5">
    <name type="scientific">Pyricularia oryzae</name>
    <name type="common">Rice blast fungus</name>
    <name type="synonym">Magnaporthe oryzae</name>
    <dbReference type="NCBI Taxonomy" id="318829"/>
    <lineage>
        <taxon>Eukaryota</taxon>
        <taxon>Fungi</taxon>
        <taxon>Dikarya</taxon>
        <taxon>Ascomycota</taxon>
        <taxon>Pezizomycotina</taxon>
        <taxon>Sordariomycetes</taxon>
        <taxon>Sordariomycetidae</taxon>
        <taxon>Magnaporthales</taxon>
        <taxon>Pyriculariaceae</taxon>
        <taxon>Pyricularia</taxon>
    </lineage>
</organism>